<keyword evidence="2" id="KW-0812">Transmembrane</keyword>
<dbReference type="EMBL" id="MHUL01000013">
    <property type="protein sequence ID" value="OHA77197.1"/>
    <property type="molecule type" value="Genomic_DNA"/>
</dbReference>
<proteinExistence type="predicted"/>
<dbReference type="AlphaFoldDB" id="A0A1G2RWI7"/>
<feature type="transmembrane region" description="Helical" evidence="2">
    <location>
        <begin position="6"/>
        <end position="22"/>
    </location>
</feature>
<protein>
    <recommendedName>
        <fullName evidence="5">DUF4352 domain-containing protein</fullName>
    </recommendedName>
</protein>
<evidence type="ECO:0008006" key="5">
    <source>
        <dbReference type="Google" id="ProtNLM"/>
    </source>
</evidence>
<organism evidence="3 4">
    <name type="scientific">Candidatus Wildermuthbacteria bacterium RIFCSPLOWO2_02_FULL_47_9c</name>
    <dbReference type="NCBI Taxonomy" id="1802466"/>
    <lineage>
        <taxon>Bacteria</taxon>
        <taxon>Candidatus Wildermuthiibacteriota</taxon>
    </lineage>
</organism>
<sequence length="159" mass="17679">MRFYLSIIILGGVLVIGLWFLNNKPNKEQETQSPAPAESATQISNLEPQTNSEGVVNITVTPQDFSNREWNFTIVLDTHSEELTADLTKTAVLLDDKGNEYMPIAWEEGFLPAGRQAPGGHHRSGILRFNPVSPLSESITLKIFGVGGIQERNFTWLIQ</sequence>
<evidence type="ECO:0000256" key="2">
    <source>
        <dbReference type="SAM" id="Phobius"/>
    </source>
</evidence>
<comment type="caution">
    <text evidence="3">The sequence shown here is derived from an EMBL/GenBank/DDBJ whole genome shotgun (WGS) entry which is preliminary data.</text>
</comment>
<dbReference type="Proteomes" id="UP000178222">
    <property type="component" value="Unassembled WGS sequence"/>
</dbReference>
<accession>A0A1G2RWI7</accession>
<feature type="compositionally biased region" description="Polar residues" evidence="1">
    <location>
        <begin position="31"/>
        <end position="53"/>
    </location>
</feature>
<keyword evidence="2" id="KW-0472">Membrane</keyword>
<evidence type="ECO:0000256" key="1">
    <source>
        <dbReference type="SAM" id="MobiDB-lite"/>
    </source>
</evidence>
<keyword evidence="2" id="KW-1133">Transmembrane helix</keyword>
<reference evidence="3 4" key="1">
    <citation type="journal article" date="2016" name="Nat. Commun.">
        <title>Thousands of microbial genomes shed light on interconnected biogeochemical processes in an aquifer system.</title>
        <authorList>
            <person name="Anantharaman K."/>
            <person name="Brown C.T."/>
            <person name="Hug L.A."/>
            <person name="Sharon I."/>
            <person name="Castelle C.J."/>
            <person name="Probst A.J."/>
            <person name="Thomas B.C."/>
            <person name="Singh A."/>
            <person name="Wilkins M.J."/>
            <person name="Karaoz U."/>
            <person name="Brodie E.L."/>
            <person name="Williams K.H."/>
            <person name="Hubbard S.S."/>
            <person name="Banfield J.F."/>
        </authorList>
    </citation>
    <scope>NUCLEOTIDE SEQUENCE [LARGE SCALE GENOMIC DNA]</scope>
</reference>
<name>A0A1G2RWI7_9BACT</name>
<gene>
    <name evidence="3" type="ORF">A3J30_04360</name>
</gene>
<evidence type="ECO:0000313" key="4">
    <source>
        <dbReference type="Proteomes" id="UP000178222"/>
    </source>
</evidence>
<feature type="region of interest" description="Disordered" evidence="1">
    <location>
        <begin position="26"/>
        <end position="53"/>
    </location>
</feature>
<evidence type="ECO:0000313" key="3">
    <source>
        <dbReference type="EMBL" id="OHA77197.1"/>
    </source>
</evidence>